<keyword evidence="3" id="KW-1185">Reference proteome</keyword>
<dbReference type="EMBL" id="NNAY01001878">
    <property type="protein sequence ID" value="OXU22659.1"/>
    <property type="molecule type" value="Genomic_DNA"/>
</dbReference>
<sequence>MDRLLVGVMTGYLHRYSVPFQRNIIAVLKDSTKCDIHSNKFVLPNASKKTFCTKLKCTCSLDCDVIVKFSFENQSCTRRRSLLAVFTRMLPKESIEALKVFEQCSDDQSPKNSGAFDQDLRRSSTC</sequence>
<organism evidence="2 3">
    <name type="scientific">Trichomalopsis sarcophagae</name>
    <dbReference type="NCBI Taxonomy" id="543379"/>
    <lineage>
        <taxon>Eukaryota</taxon>
        <taxon>Metazoa</taxon>
        <taxon>Ecdysozoa</taxon>
        <taxon>Arthropoda</taxon>
        <taxon>Hexapoda</taxon>
        <taxon>Insecta</taxon>
        <taxon>Pterygota</taxon>
        <taxon>Neoptera</taxon>
        <taxon>Endopterygota</taxon>
        <taxon>Hymenoptera</taxon>
        <taxon>Apocrita</taxon>
        <taxon>Proctotrupomorpha</taxon>
        <taxon>Chalcidoidea</taxon>
        <taxon>Pteromalidae</taxon>
        <taxon>Pteromalinae</taxon>
        <taxon>Trichomalopsis</taxon>
    </lineage>
</organism>
<gene>
    <name evidence="2" type="ORF">TSAR_000493</name>
</gene>
<comment type="caution">
    <text evidence="2">The sequence shown here is derived from an EMBL/GenBank/DDBJ whole genome shotgun (WGS) entry which is preliminary data.</text>
</comment>
<evidence type="ECO:0000313" key="3">
    <source>
        <dbReference type="Proteomes" id="UP000215335"/>
    </source>
</evidence>
<accession>A0A232EWD3</accession>
<name>A0A232EWD3_9HYME</name>
<reference evidence="2 3" key="1">
    <citation type="journal article" date="2017" name="Curr. Biol.">
        <title>The Evolution of Venom by Co-option of Single-Copy Genes.</title>
        <authorList>
            <person name="Martinson E.O."/>
            <person name="Mrinalini"/>
            <person name="Kelkar Y.D."/>
            <person name="Chang C.H."/>
            <person name="Werren J.H."/>
        </authorList>
    </citation>
    <scope>NUCLEOTIDE SEQUENCE [LARGE SCALE GENOMIC DNA]</scope>
    <source>
        <strain evidence="2 3">Alberta</strain>
        <tissue evidence="2">Whole body</tissue>
    </source>
</reference>
<dbReference type="AlphaFoldDB" id="A0A232EWD3"/>
<dbReference type="Proteomes" id="UP000215335">
    <property type="component" value="Unassembled WGS sequence"/>
</dbReference>
<evidence type="ECO:0000256" key="1">
    <source>
        <dbReference type="SAM" id="MobiDB-lite"/>
    </source>
</evidence>
<feature type="region of interest" description="Disordered" evidence="1">
    <location>
        <begin position="105"/>
        <end position="126"/>
    </location>
</feature>
<evidence type="ECO:0000313" key="2">
    <source>
        <dbReference type="EMBL" id="OXU22659.1"/>
    </source>
</evidence>
<proteinExistence type="predicted"/>
<protein>
    <submittedName>
        <fullName evidence="2">Uncharacterized protein</fullName>
    </submittedName>
</protein>